<evidence type="ECO:0000313" key="3">
    <source>
        <dbReference type="Proteomes" id="UP001066276"/>
    </source>
</evidence>
<dbReference type="AlphaFoldDB" id="A0AAV7L372"/>
<proteinExistence type="predicted"/>
<feature type="compositionally biased region" description="Polar residues" evidence="1">
    <location>
        <begin position="1"/>
        <end position="10"/>
    </location>
</feature>
<accession>A0AAV7L372</accession>
<evidence type="ECO:0000256" key="1">
    <source>
        <dbReference type="SAM" id="MobiDB-lite"/>
    </source>
</evidence>
<feature type="region of interest" description="Disordered" evidence="1">
    <location>
        <begin position="1"/>
        <end position="47"/>
    </location>
</feature>
<gene>
    <name evidence="2" type="ORF">NDU88_005492</name>
</gene>
<reference evidence="2" key="1">
    <citation type="journal article" date="2022" name="bioRxiv">
        <title>Sequencing and chromosome-scale assembly of the giantPleurodeles waltlgenome.</title>
        <authorList>
            <person name="Brown T."/>
            <person name="Elewa A."/>
            <person name="Iarovenko S."/>
            <person name="Subramanian E."/>
            <person name="Araus A.J."/>
            <person name="Petzold A."/>
            <person name="Susuki M."/>
            <person name="Suzuki K.-i.T."/>
            <person name="Hayashi T."/>
            <person name="Toyoda A."/>
            <person name="Oliveira C."/>
            <person name="Osipova E."/>
            <person name="Leigh N.D."/>
            <person name="Simon A."/>
            <person name="Yun M.H."/>
        </authorList>
    </citation>
    <scope>NUCLEOTIDE SEQUENCE</scope>
    <source>
        <strain evidence="2">20211129_DDA</strain>
        <tissue evidence="2">Liver</tissue>
    </source>
</reference>
<dbReference type="EMBL" id="JANPWB010000016">
    <property type="protein sequence ID" value="KAJ1085359.1"/>
    <property type="molecule type" value="Genomic_DNA"/>
</dbReference>
<keyword evidence="3" id="KW-1185">Reference proteome</keyword>
<protein>
    <submittedName>
        <fullName evidence="2">Uncharacterized protein</fullName>
    </submittedName>
</protein>
<dbReference type="Proteomes" id="UP001066276">
    <property type="component" value="Chromosome 12"/>
</dbReference>
<name>A0AAV7L372_PLEWA</name>
<sequence>MMQGSENPGSPQAAARPMPLSDAECERRSCSPAAARVGPRLEESKQKQWGRELKYRLQIGNSGTQRVDAS</sequence>
<evidence type="ECO:0000313" key="2">
    <source>
        <dbReference type="EMBL" id="KAJ1085359.1"/>
    </source>
</evidence>
<comment type="caution">
    <text evidence="2">The sequence shown here is derived from an EMBL/GenBank/DDBJ whole genome shotgun (WGS) entry which is preliminary data.</text>
</comment>
<organism evidence="2 3">
    <name type="scientific">Pleurodeles waltl</name>
    <name type="common">Iberian ribbed newt</name>
    <dbReference type="NCBI Taxonomy" id="8319"/>
    <lineage>
        <taxon>Eukaryota</taxon>
        <taxon>Metazoa</taxon>
        <taxon>Chordata</taxon>
        <taxon>Craniata</taxon>
        <taxon>Vertebrata</taxon>
        <taxon>Euteleostomi</taxon>
        <taxon>Amphibia</taxon>
        <taxon>Batrachia</taxon>
        <taxon>Caudata</taxon>
        <taxon>Salamandroidea</taxon>
        <taxon>Salamandridae</taxon>
        <taxon>Pleurodelinae</taxon>
        <taxon>Pleurodeles</taxon>
    </lineage>
</organism>